<dbReference type="PRINTS" id="PR00455">
    <property type="entry name" value="HTHTETR"/>
</dbReference>
<gene>
    <name evidence="4" type="ORF">FCL42_10350</name>
</gene>
<dbReference type="InterPro" id="IPR009057">
    <property type="entry name" value="Homeodomain-like_sf"/>
</dbReference>
<protein>
    <submittedName>
        <fullName evidence="4">TetR/AcrR family transcriptional regulator</fullName>
    </submittedName>
</protein>
<evidence type="ECO:0000313" key="5">
    <source>
        <dbReference type="Proteomes" id="UP000305675"/>
    </source>
</evidence>
<dbReference type="Gene3D" id="1.10.357.10">
    <property type="entry name" value="Tetracycline Repressor, domain 2"/>
    <property type="match status" value="1"/>
</dbReference>
<evidence type="ECO:0000256" key="1">
    <source>
        <dbReference type="ARBA" id="ARBA00023125"/>
    </source>
</evidence>
<feature type="DNA-binding region" description="H-T-H motif" evidence="2">
    <location>
        <begin position="33"/>
        <end position="52"/>
    </location>
</feature>
<sequence length="256" mass="29775">MHCPKSKMDMLRCNQLLDVAEDLIDQNGVVSFRFAQIAKEAQCSNHTLYKFFRSKEDVLVCLFLRNCTSNHMPVFLKENGDLTPMEKAALPALFSLAAVKRSPTFNTLRVVSINSMFWQMASDEKVSLLKNRVNLFWSRLELHIREAQKHGALTADEMKLKEFTQAVYFFLAGILSSYESKLMDDKYLGDKSSVFCRHLAEIFNRYEWNEIATEGKFRTLSDRIFDFLDRSYDKNRNCEHCHKFDGFSECESLPNI</sequence>
<dbReference type="Pfam" id="PF00440">
    <property type="entry name" value="TetR_N"/>
    <property type="match status" value="1"/>
</dbReference>
<comment type="caution">
    <text evidence="4">The sequence shown here is derived from an EMBL/GenBank/DDBJ whole genome shotgun (WGS) entry which is preliminary data.</text>
</comment>
<feature type="domain" description="HTH tetR-type" evidence="3">
    <location>
        <begin position="10"/>
        <end position="70"/>
    </location>
</feature>
<organism evidence="4 5">
    <name type="scientific">Ferrimonas aestuarii</name>
    <dbReference type="NCBI Taxonomy" id="2569539"/>
    <lineage>
        <taxon>Bacteria</taxon>
        <taxon>Pseudomonadati</taxon>
        <taxon>Pseudomonadota</taxon>
        <taxon>Gammaproteobacteria</taxon>
        <taxon>Alteromonadales</taxon>
        <taxon>Ferrimonadaceae</taxon>
        <taxon>Ferrimonas</taxon>
    </lineage>
</organism>
<dbReference type="PROSITE" id="PS50977">
    <property type="entry name" value="HTH_TETR_2"/>
    <property type="match status" value="1"/>
</dbReference>
<dbReference type="AlphaFoldDB" id="A0A4U1BQJ9"/>
<proteinExistence type="predicted"/>
<keyword evidence="5" id="KW-1185">Reference proteome</keyword>
<evidence type="ECO:0000259" key="3">
    <source>
        <dbReference type="PROSITE" id="PS50977"/>
    </source>
</evidence>
<dbReference type="OrthoDB" id="5918833at2"/>
<dbReference type="InterPro" id="IPR001647">
    <property type="entry name" value="HTH_TetR"/>
</dbReference>
<reference evidence="4 5" key="1">
    <citation type="submission" date="2019-04" db="EMBL/GenBank/DDBJ databases">
        <authorList>
            <person name="Hwang J.C."/>
        </authorList>
    </citation>
    <scope>NUCLEOTIDE SEQUENCE [LARGE SCALE GENOMIC DNA]</scope>
    <source>
        <strain evidence="4 5">IMCC35002</strain>
    </source>
</reference>
<evidence type="ECO:0000313" key="4">
    <source>
        <dbReference type="EMBL" id="TKB54960.1"/>
    </source>
</evidence>
<keyword evidence="1 2" id="KW-0238">DNA-binding</keyword>
<dbReference type="Proteomes" id="UP000305675">
    <property type="component" value="Unassembled WGS sequence"/>
</dbReference>
<accession>A0A4U1BQJ9</accession>
<evidence type="ECO:0000256" key="2">
    <source>
        <dbReference type="PROSITE-ProRule" id="PRU00335"/>
    </source>
</evidence>
<dbReference type="SUPFAM" id="SSF46689">
    <property type="entry name" value="Homeodomain-like"/>
    <property type="match status" value="1"/>
</dbReference>
<name>A0A4U1BQJ9_9GAMM</name>
<dbReference type="EMBL" id="SWCJ01000006">
    <property type="protein sequence ID" value="TKB54960.1"/>
    <property type="molecule type" value="Genomic_DNA"/>
</dbReference>
<dbReference type="GO" id="GO:0003677">
    <property type="term" value="F:DNA binding"/>
    <property type="evidence" value="ECO:0007669"/>
    <property type="project" value="UniProtKB-UniRule"/>
</dbReference>